<comment type="caution">
    <text evidence="1">The sequence shown here is derived from an EMBL/GenBank/DDBJ whole genome shotgun (WGS) entry which is preliminary data.</text>
</comment>
<dbReference type="Proteomes" id="UP000239532">
    <property type="component" value="Unassembled WGS sequence"/>
</dbReference>
<keyword evidence="2" id="KW-1185">Reference proteome</keyword>
<reference evidence="1 2" key="1">
    <citation type="submission" date="2016-11" db="EMBL/GenBank/DDBJ databases">
        <title>Trade-off between light-utilization and light-protection in marine flavobacteria.</title>
        <authorList>
            <person name="Kumagai Y."/>
        </authorList>
    </citation>
    <scope>NUCLEOTIDE SEQUENCE [LARGE SCALE GENOMIC DNA]</scope>
    <source>
        <strain evidence="1 2">JCM 17109</strain>
    </source>
</reference>
<evidence type="ECO:0000313" key="2">
    <source>
        <dbReference type="Proteomes" id="UP000239532"/>
    </source>
</evidence>
<gene>
    <name evidence="1" type="ORF">BST86_10190</name>
</gene>
<evidence type="ECO:0008006" key="3">
    <source>
        <dbReference type="Google" id="ProtNLM"/>
    </source>
</evidence>
<accession>A0A2S9WVD9</accession>
<dbReference type="AlphaFoldDB" id="A0A2S9WVD9"/>
<name>A0A2S9WVD9_9FLAO</name>
<organism evidence="1 2">
    <name type="scientific">Nonlabens agnitus</name>
    <dbReference type="NCBI Taxonomy" id="870484"/>
    <lineage>
        <taxon>Bacteria</taxon>
        <taxon>Pseudomonadati</taxon>
        <taxon>Bacteroidota</taxon>
        <taxon>Flavobacteriia</taxon>
        <taxon>Flavobacteriales</taxon>
        <taxon>Flavobacteriaceae</taxon>
        <taxon>Nonlabens</taxon>
    </lineage>
</organism>
<evidence type="ECO:0000313" key="1">
    <source>
        <dbReference type="EMBL" id="PRP67435.1"/>
    </source>
</evidence>
<proteinExistence type="predicted"/>
<sequence length="169" mass="18566">MSHFVELRLDSSNELDTYSINEKQSGEYSDAVIFKSFIANDTLFFEDVMSPVFELPQDKLSAHKITDSKANIKIPKNKSVLISMAHSNAEITGDYQLLRVNVSNGSVWLDSVSGNVEIITINANVAGFQLGNYEVTASSRNGKVSASSKKNHPAYTMTVESVNGNIEIQ</sequence>
<dbReference type="OrthoDB" id="1144071at2"/>
<protein>
    <recommendedName>
        <fullName evidence="3">Adhesin domain-containing protein</fullName>
    </recommendedName>
</protein>
<dbReference type="RefSeq" id="WP_105983168.1">
    <property type="nucleotide sequence ID" value="NZ_MQUC01000003.1"/>
</dbReference>
<dbReference type="EMBL" id="MQUC01000003">
    <property type="protein sequence ID" value="PRP67435.1"/>
    <property type="molecule type" value="Genomic_DNA"/>
</dbReference>